<dbReference type="RefSeq" id="WP_353714883.1">
    <property type="nucleotide sequence ID" value="NZ_CP159307.1"/>
</dbReference>
<dbReference type="Gene3D" id="3.40.50.720">
    <property type="entry name" value="NAD(P)-binding Rossmann-like Domain"/>
    <property type="match status" value="1"/>
</dbReference>
<dbReference type="AlphaFoldDB" id="A0AAU8GAI1"/>
<organism evidence="4">
    <name type="scientific">Dehalogenimonas sp. 4OHTPN</name>
    <dbReference type="NCBI Taxonomy" id="3166643"/>
    <lineage>
        <taxon>Bacteria</taxon>
        <taxon>Bacillati</taxon>
        <taxon>Chloroflexota</taxon>
        <taxon>Dehalococcoidia</taxon>
        <taxon>Dehalococcoidales</taxon>
        <taxon>Dehalococcoidaceae</taxon>
        <taxon>Dehalogenimonas</taxon>
    </lineage>
</organism>
<proteinExistence type="inferred from homology"/>
<dbReference type="EMBL" id="CP159307">
    <property type="protein sequence ID" value="XCH33660.1"/>
    <property type="molecule type" value="Genomic_DNA"/>
</dbReference>
<sequence>MVDIGPKNIAIVGGYGKMGAWFARLLKSEGHQVTIIGRHKDRLALAAAQLGVEAADRLNAVTGADAVIISVPIDSFDFVCGGLAPHVKPGQKVFDLTSVKTGPVAAMHRHFPHSLILGAHPVFGPGAKGLAGQNFILTPTSDAESELARRVSHWLTGRGARVRLTSPEEHDRLMAISLGLAHFIAIVTADALVSLDRLTEMAGASGITYKALLTLVESVLSEDPALYASLQLNLPHLPEIESLFADKAEDWASLVKDGRRDEFASRMADLKSKLEAANPDFGASYQALYRLTDRG</sequence>
<dbReference type="GO" id="GO:0004665">
    <property type="term" value="F:prephenate dehydrogenase (NADP+) activity"/>
    <property type="evidence" value="ECO:0007669"/>
    <property type="project" value="InterPro"/>
</dbReference>
<accession>A0AAU8GAI1</accession>
<dbReference type="Pfam" id="PF20463">
    <property type="entry name" value="PDH_C"/>
    <property type="match status" value="1"/>
</dbReference>
<keyword evidence="2 4" id="KW-0560">Oxidoreductase</keyword>
<dbReference type="GO" id="GO:0008977">
    <property type="term" value="F:prephenate dehydrogenase (NAD+) activity"/>
    <property type="evidence" value="ECO:0007669"/>
    <property type="project" value="UniProtKB-EC"/>
</dbReference>
<dbReference type="InterPro" id="IPR008927">
    <property type="entry name" value="6-PGluconate_DH-like_C_sf"/>
</dbReference>
<dbReference type="InterPro" id="IPR036291">
    <property type="entry name" value="NAD(P)-bd_dom_sf"/>
</dbReference>
<dbReference type="SUPFAM" id="SSF48179">
    <property type="entry name" value="6-phosphogluconate dehydrogenase C-terminal domain-like"/>
    <property type="match status" value="1"/>
</dbReference>
<dbReference type="InterPro" id="IPR050812">
    <property type="entry name" value="Preph/Arog_dehydrog"/>
</dbReference>
<comment type="similarity">
    <text evidence="1">Belongs to the prephenate/arogenate dehydrogenase family.</text>
</comment>
<gene>
    <name evidence="4" type="ORF">ABV300_01955</name>
</gene>
<dbReference type="InterPro" id="IPR046826">
    <property type="entry name" value="PDH_N"/>
</dbReference>
<evidence type="ECO:0000313" key="4">
    <source>
        <dbReference type="EMBL" id="XCH33660.1"/>
    </source>
</evidence>
<evidence type="ECO:0000259" key="3">
    <source>
        <dbReference type="PROSITE" id="PS51176"/>
    </source>
</evidence>
<dbReference type="InterPro" id="IPR046825">
    <property type="entry name" value="PDH_C"/>
</dbReference>
<evidence type="ECO:0000256" key="2">
    <source>
        <dbReference type="ARBA" id="ARBA00023002"/>
    </source>
</evidence>
<name>A0AAU8GAI1_9CHLR</name>
<reference evidence="4" key="1">
    <citation type="submission" date="2024-06" db="EMBL/GenBank/DDBJ databases">
        <title>A Novel Isolate, Dehalogenimonas sp. Strain 4OHTPN, Dechlorinates Aromatic 4 Hydroxy chlorothalonil by a Novel Reductive Dehalogenase.</title>
        <authorList>
            <person name="Liu G."/>
        </authorList>
    </citation>
    <scope>NUCLEOTIDE SEQUENCE</scope>
    <source>
        <strain evidence="4">4OHTPN</strain>
    </source>
</reference>
<feature type="domain" description="Prephenate/arogenate dehydrogenase" evidence="3">
    <location>
        <begin position="7"/>
        <end position="285"/>
    </location>
</feature>
<dbReference type="PANTHER" id="PTHR21363:SF0">
    <property type="entry name" value="PREPHENATE DEHYDROGENASE [NADP(+)]"/>
    <property type="match status" value="1"/>
</dbReference>
<dbReference type="InterPro" id="IPR003099">
    <property type="entry name" value="Prephen_DH"/>
</dbReference>
<dbReference type="SUPFAM" id="SSF51735">
    <property type="entry name" value="NAD(P)-binding Rossmann-fold domains"/>
    <property type="match status" value="1"/>
</dbReference>
<dbReference type="PROSITE" id="PS51176">
    <property type="entry name" value="PDH_ADH"/>
    <property type="match status" value="1"/>
</dbReference>
<dbReference type="NCBIfam" id="NF006409">
    <property type="entry name" value="PRK08655.1-3"/>
    <property type="match status" value="1"/>
</dbReference>
<dbReference type="GO" id="GO:0070403">
    <property type="term" value="F:NAD+ binding"/>
    <property type="evidence" value="ECO:0007669"/>
    <property type="project" value="InterPro"/>
</dbReference>
<dbReference type="GO" id="GO:0006571">
    <property type="term" value="P:tyrosine biosynthetic process"/>
    <property type="evidence" value="ECO:0007669"/>
    <property type="project" value="InterPro"/>
</dbReference>
<protein>
    <submittedName>
        <fullName evidence="4">Prephenate dehydrogenase</fullName>
        <ecNumber evidence="4">1.3.1.12</ecNumber>
    </submittedName>
</protein>
<dbReference type="Gene3D" id="1.10.3660.10">
    <property type="entry name" value="6-phosphogluconate dehydrogenase C-terminal like domain"/>
    <property type="match status" value="1"/>
</dbReference>
<dbReference type="PANTHER" id="PTHR21363">
    <property type="entry name" value="PREPHENATE DEHYDROGENASE"/>
    <property type="match status" value="1"/>
</dbReference>
<dbReference type="Pfam" id="PF02153">
    <property type="entry name" value="PDH_N"/>
    <property type="match status" value="1"/>
</dbReference>
<dbReference type="EC" id="1.3.1.12" evidence="4"/>
<evidence type="ECO:0000256" key="1">
    <source>
        <dbReference type="ARBA" id="ARBA00007964"/>
    </source>
</evidence>